<dbReference type="EMBL" id="JASBWV010000021">
    <property type="protein sequence ID" value="KAJ9120344.1"/>
    <property type="molecule type" value="Genomic_DNA"/>
</dbReference>
<dbReference type="Proteomes" id="UP001234202">
    <property type="component" value="Unassembled WGS sequence"/>
</dbReference>
<organism evidence="1 2">
    <name type="scientific">Naganishia onofrii</name>
    <dbReference type="NCBI Taxonomy" id="1851511"/>
    <lineage>
        <taxon>Eukaryota</taxon>
        <taxon>Fungi</taxon>
        <taxon>Dikarya</taxon>
        <taxon>Basidiomycota</taxon>
        <taxon>Agaricomycotina</taxon>
        <taxon>Tremellomycetes</taxon>
        <taxon>Filobasidiales</taxon>
        <taxon>Filobasidiaceae</taxon>
        <taxon>Naganishia</taxon>
    </lineage>
</organism>
<evidence type="ECO:0000313" key="1">
    <source>
        <dbReference type="EMBL" id="KAJ9120344.1"/>
    </source>
</evidence>
<sequence>MRFLIPLFLAAITSTATRSILAHPTQSDNQNQRRATTCNGHAELCDKSYGNVTFLGTHNSYAVGGEVADNQGWNVTRQLNDGIRLLQVQTHLLNQQINLCHSSCSLQSSGPLSTYLSTLSTWLLANPTEIVTLLITNPDTISPSTFGADFVSAGLDSLAYTPASTAISRDEWPTLGAMIDQGKRLVVFMDYNADFGAVPYIIDEFSNVFEDAYDTTSQDFPCTVNRTSGSPETTLMLTNHYLDYTTTIFGIQVFLSDKSKLTTTNSATGYGSIGQGVTNCVDQWKRNPNFVLVDWYDSNGNTPFDLVASLNGVASPSNTVTTSQFTSGNSTSSSSASGTGTKAASSGTAKATGTATSSSGNVSSSSLSAAPASLRIPAFGTLALTLLGTALGVACVAV</sequence>
<protein>
    <submittedName>
        <fullName evidence="1">Uncharacterized protein</fullName>
    </submittedName>
</protein>
<gene>
    <name evidence="1" type="ORF">QFC24_005298</name>
</gene>
<comment type="caution">
    <text evidence="1">The sequence shown here is derived from an EMBL/GenBank/DDBJ whole genome shotgun (WGS) entry which is preliminary data.</text>
</comment>
<reference evidence="1" key="1">
    <citation type="submission" date="2023-04" db="EMBL/GenBank/DDBJ databases">
        <title>Draft Genome sequencing of Naganishia species isolated from polar environments using Oxford Nanopore Technology.</title>
        <authorList>
            <person name="Leo P."/>
            <person name="Venkateswaran K."/>
        </authorList>
    </citation>
    <scope>NUCLEOTIDE SEQUENCE</scope>
    <source>
        <strain evidence="1">DBVPG 5303</strain>
    </source>
</reference>
<proteinExistence type="predicted"/>
<name>A0ACC2XAG2_9TREE</name>
<evidence type="ECO:0000313" key="2">
    <source>
        <dbReference type="Proteomes" id="UP001234202"/>
    </source>
</evidence>
<keyword evidence="2" id="KW-1185">Reference proteome</keyword>
<accession>A0ACC2XAG2</accession>